<dbReference type="EMBL" id="CASHTH010000382">
    <property type="protein sequence ID" value="CAI7999726.1"/>
    <property type="molecule type" value="Genomic_DNA"/>
</dbReference>
<organism evidence="15 16">
    <name type="scientific">Geodia barretti</name>
    <name type="common">Barrett's horny sponge</name>
    <dbReference type="NCBI Taxonomy" id="519541"/>
    <lineage>
        <taxon>Eukaryota</taxon>
        <taxon>Metazoa</taxon>
        <taxon>Porifera</taxon>
        <taxon>Demospongiae</taxon>
        <taxon>Heteroscleromorpha</taxon>
        <taxon>Tetractinellida</taxon>
        <taxon>Astrophorina</taxon>
        <taxon>Geodiidae</taxon>
        <taxon>Geodia</taxon>
    </lineage>
</organism>
<dbReference type="PANTHER" id="PTHR34069">
    <property type="entry name" value="3-OXOACYL-[ACYL-CARRIER-PROTEIN] SYNTHASE 3"/>
    <property type="match status" value="1"/>
</dbReference>
<keyword evidence="16" id="KW-1185">Reference proteome</keyword>
<dbReference type="Pfam" id="PF08545">
    <property type="entry name" value="ACP_syn_III"/>
    <property type="match status" value="1"/>
</dbReference>
<dbReference type="GO" id="GO:0006633">
    <property type="term" value="P:fatty acid biosynthetic process"/>
    <property type="evidence" value="ECO:0007669"/>
    <property type="project" value="UniProtKB-KW"/>
</dbReference>
<evidence type="ECO:0000313" key="15">
    <source>
        <dbReference type="EMBL" id="CAI7999726.1"/>
    </source>
</evidence>
<comment type="function">
    <text evidence="12">Catalyzes the condensation reaction of fatty acid synthesis by the addition to an acyl acceptor of two carbons from malonyl-ACP. KAS III catalyzes the first condensation reaction which initiates fatty acid synthesis and may therefore play a role in governing the total rate of fatty acid production. Possesses both acetoacetyl-ACP synthase and acetyl transacylase activities.</text>
</comment>
<evidence type="ECO:0000256" key="10">
    <source>
        <dbReference type="ARBA" id="ARBA00023315"/>
    </source>
</evidence>
<dbReference type="CDD" id="cd00830">
    <property type="entry name" value="KAS_III"/>
    <property type="match status" value="1"/>
</dbReference>
<dbReference type="InterPro" id="IPR013751">
    <property type="entry name" value="ACP_syn_III_N"/>
</dbReference>
<comment type="caution">
    <text evidence="15">The sequence shown here is derived from an EMBL/GenBank/DDBJ whole genome shotgun (WGS) entry which is preliminary data.</text>
</comment>
<reference evidence="15" key="1">
    <citation type="submission" date="2023-03" db="EMBL/GenBank/DDBJ databases">
        <authorList>
            <person name="Steffen K."/>
            <person name="Cardenas P."/>
        </authorList>
    </citation>
    <scope>NUCLEOTIDE SEQUENCE</scope>
</reference>
<name>A0AA35R1N4_GEOBA</name>
<dbReference type="PANTHER" id="PTHR34069:SF2">
    <property type="entry name" value="BETA-KETOACYL-[ACYL-CARRIER-PROTEIN] SYNTHASE III"/>
    <property type="match status" value="1"/>
</dbReference>
<accession>A0AA35R1N4</accession>
<comment type="pathway">
    <text evidence="1">Lipid metabolism; fatty acid biosynthesis.</text>
</comment>
<protein>
    <recommendedName>
        <fullName evidence="3">beta-ketoacyl-[acyl-carrier-protein] synthase III</fullName>
        <ecNumber evidence="3">2.3.1.180</ecNumber>
    </recommendedName>
</protein>
<dbReference type="InterPro" id="IPR016039">
    <property type="entry name" value="Thiolase-like"/>
</dbReference>
<dbReference type="GO" id="GO:0033818">
    <property type="term" value="F:beta-ketoacyl-acyl-carrier-protein synthase III activity"/>
    <property type="evidence" value="ECO:0007669"/>
    <property type="project" value="UniProtKB-EC"/>
</dbReference>
<evidence type="ECO:0000256" key="9">
    <source>
        <dbReference type="ARBA" id="ARBA00023160"/>
    </source>
</evidence>
<dbReference type="Proteomes" id="UP001174909">
    <property type="component" value="Unassembled WGS sequence"/>
</dbReference>
<dbReference type="FunFam" id="3.40.47.10:FF:000004">
    <property type="entry name" value="3-oxoacyl-[acyl-carrier-protein] synthase 3"/>
    <property type="match status" value="1"/>
</dbReference>
<keyword evidence="4" id="KW-0963">Cytoplasm</keyword>
<feature type="domain" description="Beta-ketoacyl-[acyl-carrier-protein] synthase III C-terminal" evidence="13">
    <location>
        <begin position="240"/>
        <end position="329"/>
    </location>
</feature>
<evidence type="ECO:0000313" key="16">
    <source>
        <dbReference type="Proteomes" id="UP001174909"/>
    </source>
</evidence>
<dbReference type="SUPFAM" id="SSF53901">
    <property type="entry name" value="Thiolase-like"/>
    <property type="match status" value="1"/>
</dbReference>
<dbReference type="InterPro" id="IPR013747">
    <property type="entry name" value="ACP_syn_III_C"/>
</dbReference>
<keyword evidence="7" id="KW-0276">Fatty acid metabolism</keyword>
<dbReference type="AlphaFoldDB" id="A0AA35R1N4"/>
<evidence type="ECO:0000256" key="7">
    <source>
        <dbReference type="ARBA" id="ARBA00022832"/>
    </source>
</evidence>
<keyword evidence="10" id="KW-0012">Acyltransferase</keyword>
<dbReference type="EC" id="2.3.1.180" evidence="3"/>
<sequence length="329" mass="35279">MARHAAITGTGSYLPEGVLTNFDLEKLVDTSDEWIRQRTGIVERRIADPDMATSDLCVRAGRQAIKAAEIDPLDIEMVIVGTATPDTFFPSTACYVQQGIGAKNACAFDLSAACAGFIYGLDLADGMIQSGRYQTILVIGGEVFNKILDWEDRNTCVLFGDAAGAAIVQGTDEEKGILASYIGSDGDYADTDLLGIPAGGTRLPASHETIDNRMHSIKMRGREVFKLGTRIMPEAAQRALDMAGLTIDDIDLLIPHQANIRIIEAVGERIGIDPEKVYINVDKYGNTSAATTIVALDEALRSGRVKPGDLVLLVTFGAGLTWGSTLIKI</sequence>
<evidence type="ECO:0000256" key="11">
    <source>
        <dbReference type="ARBA" id="ARBA00052419"/>
    </source>
</evidence>
<evidence type="ECO:0000256" key="6">
    <source>
        <dbReference type="ARBA" id="ARBA00022679"/>
    </source>
</evidence>
<feature type="domain" description="Beta-ketoacyl-[acyl-carrier-protein] synthase III N-terminal" evidence="14">
    <location>
        <begin position="108"/>
        <end position="186"/>
    </location>
</feature>
<proteinExistence type="inferred from homology"/>
<dbReference type="Pfam" id="PF08541">
    <property type="entry name" value="ACP_syn_III_C"/>
    <property type="match status" value="1"/>
</dbReference>
<evidence type="ECO:0000256" key="3">
    <source>
        <dbReference type="ARBA" id="ARBA00012333"/>
    </source>
</evidence>
<evidence type="ECO:0000256" key="12">
    <source>
        <dbReference type="ARBA" id="ARBA00057449"/>
    </source>
</evidence>
<evidence type="ECO:0000256" key="1">
    <source>
        <dbReference type="ARBA" id="ARBA00005194"/>
    </source>
</evidence>
<evidence type="ECO:0000256" key="5">
    <source>
        <dbReference type="ARBA" id="ARBA00022516"/>
    </source>
</evidence>
<dbReference type="GO" id="GO:0004315">
    <property type="term" value="F:3-oxoacyl-[acyl-carrier-protein] synthase activity"/>
    <property type="evidence" value="ECO:0007669"/>
    <property type="project" value="InterPro"/>
</dbReference>
<keyword evidence="5" id="KW-0444">Lipid biosynthesis</keyword>
<comment type="similarity">
    <text evidence="2">Belongs to the thiolase-like superfamily. FabH family.</text>
</comment>
<dbReference type="GO" id="GO:0044550">
    <property type="term" value="P:secondary metabolite biosynthetic process"/>
    <property type="evidence" value="ECO:0007669"/>
    <property type="project" value="TreeGrafter"/>
</dbReference>
<evidence type="ECO:0000256" key="2">
    <source>
        <dbReference type="ARBA" id="ARBA00008642"/>
    </source>
</evidence>
<dbReference type="InterPro" id="IPR004655">
    <property type="entry name" value="FabH"/>
</dbReference>
<dbReference type="Gene3D" id="3.40.47.10">
    <property type="match status" value="1"/>
</dbReference>
<evidence type="ECO:0000259" key="14">
    <source>
        <dbReference type="Pfam" id="PF08545"/>
    </source>
</evidence>
<dbReference type="HAMAP" id="MF_01815">
    <property type="entry name" value="FabH"/>
    <property type="match status" value="1"/>
</dbReference>
<dbReference type="NCBIfam" id="NF006829">
    <property type="entry name" value="PRK09352.1"/>
    <property type="match status" value="1"/>
</dbReference>
<keyword evidence="8" id="KW-0443">Lipid metabolism</keyword>
<keyword evidence="9" id="KW-0275">Fatty acid biosynthesis</keyword>
<evidence type="ECO:0000256" key="4">
    <source>
        <dbReference type="ARBA" id="ARBA00022490"/>
    </source>
</evidence>
<evidence type="ECO:0000259" key="13">
    <source>
        <dbReference type="Pfam" id="PF08541"/>
    </source>
</evidence>
<dbReference type="NCBIfam" id="TIGR00747">
    <property type="entry name" value="fabH"/>
    <property type="match status" value="1"/>
</dbReference>
<gene>
    <name evidence="15" type="ORF">GBAR_LOCUS2777</name>
</gene>
<evidence type="ECO:0000256" key="8">
    <source>
        <dbReference type="ARBA" id="ARBA00023098"/>
    </source>
</evidence>
<comment type="catalytic activity">
    <reaction evidence="11">
        <text>malonyl-[ACP] + acetyl-CoA + H(+) = 3-oxobutanoyl-[ACP] + CO2 + CoA</text>
        <dbReference type="Rhea" id="RHEA:12080"/>
        <dbReference type="Rhea" id="RHEA-COMP:9623"/>
        <dbReference type="Rhea" id="RHEA-COMP:9625"/>
        <dbReference type="ChEBI" id="CHEBI:15378"/>
        <dbReference type="ChEBI" id="CHEBI:16526"/>
        <dbReference type="ChEBI" id="CHEBI:57287"/>
        <dbReference type="ChEBI" id="CHEBI:57288"/>
        <dbReference type="ChEBI" id="CHEBI:78449"/>
        <dbReference type="ChEBI" id="CHEBI:78450"/>
        <dbReference type="EC" id="2.3.1.180"/>
    </reaction>
</comment>
<keyword evidence="6" id="KW-0808">Transferase</keyword>